<accession>A0A484LSF5</accession>
<feature type="region of interest" description="Disordered" evidence="1">
    <location>
        <begin position="356"/>
        <end position="396"/>
    </location>
</feature>
<feature type="compositionally biased region" description="Acidic residues" evidence="1">
    <location>
        <begin position="384"/>
        <end position="393"/>
    </location>
</feature>
<evidence type="ECO:0000256" key="1">
    <source>
        <dbReference type="SAM" id="MobiDB-lite"/>
    </source>
</evidence>
<dbReference type="EMBL" id="OOIL02001969">
    <property type="protein sequence ID" value="VFQ79500.1"/>
    <property type="molecule type" value="Genomic_DNA"/>
</dbReference>
<evidence type="ECO:0000313" key="2">
    <source>
        <dbReference type="EMBL" id="VFQ79500.1"/>
    </source>
</evidence>
<dbReference type="OrthoDB" id="1325800at2759"/>
<name>A0A484LSF5_9ASTE</name>
<protein>
    <recommendedName>
        <fullName evidence="4">DUF1985 domain-containing protein</fullName>
    </recommendedName>
</protein>
<dbReference type="Proteomes" id="UP000595140">
    <property type="component" value="Unassembled WGS sequence"/>
</dbReference>
<dbReference type="PANTHER" id="PTHR48449">
    <property type="entry name" value="DUF1985 DOMAIN-CONTAINING PROTEIN"/>
    <property type="match status" value="1"/>
</dbReference>
<reference evidence="2 3" key="1">
    <citation type="submission" date="2018-04" db="EMBL/GenBank/DDBJ databases">
        <authorList>
            <person name="Vogel A."/>
        </authorList>
    </citation>
    <scope>NUCLEOTIDE SEQUENCE [LARGE SCALE GENOMIC DNA]</scope>
</reference>
<keyword evidence="3" id="KW-1185">Reference proteome</keyword>
<dbReference type="PANTHER" id="PTHR48449:SF1">
    <property type="entry name" value="DUF1985 DOMAIN-CONTAINING PROTEIN"/>
    <property type="match status" value="1"/>
</dbReference>
<proteinExistence type="predicted"/>
<evidence type="ECO:0008006" key="4">
    <source>
        <dbReference type="Google" id="ProtNLM"/>
    </source>
</evidence>
<sequence length="473" mass="52942">MSARKTAMTTGGAIDDNDEIVGEEGSEITVKCVSGKEYRRLCREDILASKTNVKANCYCNVLSGVEKLRRTLSESEFEDLVKTPFGHLVDVGNLKWVNGQLLILLALNYVEPMEPDSDAISFHIRDRVVSFKKTDFALITGFKFGCPTEQEKEYTGTSDINDLSRLNAYPWGDEIWDLLVEDMAKCSLSLRTSKKDRFTFPRFLMALQIWAFETFPGLVKREVCEMIESRRHQWPRALLWAAPTLTNHIVLEEVIFSHDNFEWIGMKATALEIGKENVKCLFLNTPTIEGDESLKLLEKVTKLEEMVAGLVAANVLDRKLLVSLRGKVKGMQRAHGRHAVLVAKCLKKFGLLRRRNKGSKKSRQHAEDGPSFDLGIDHGGNEDSMADQEEGSEDNVNLGGSDCEIENPTQLNDLDDTINSVDTQILLERRAVMVENDVEKHSSEDMGPGGSDMPIADLGEEKGVSICSTTMYL</sequence>
<gene>
    <name evidence="2" type="ORF">CCAM_LOCUS21276</name>
</gene>
<evidence type="ECO:0000313" key="3">
    <source>
        <dbReference type="Proteomes" id="UP000595140"/>
    </source>
</evidence>
<dbReference type="AlphaFoldDB" id="A0A484LSF5"/>
<organism evidence="2 3">
    <name type="scientific">Cuscuta campestris</name>
    <dbReference type="NCBI Taxonomy" id="132261"/>
    <lineage>
        <taxon>Eukaryota</taxon>
        <taxon>Viridiplantae</taxon>
        <taxon>Streptophyta</taxon>
        <taxon>Embryophyta</taxon>
        <taxon>Tracheophyta</taxon>
        <taxon>Spermatophyta</taxon>
        <taxon>Magnoliopsida</taxon>
        <taxon>eudicotyledons</taxon>
        <taxon>Gunneridae</taxon>
        <taxon>Pentapetalae</taxon>
        <taxon>asterids</taxon>
        <taxon>lamiids</taxon>
        <taxon>Solanales</taxon>
        <taxon>Convolvulaceae</taxon>
        <taxon>Cuscuteae</taxon>
        <taxon>Cuscuta</taxon>
        <taxon>Cuscuta subgen. Grammica</taxon>
        <taxon>Cuscuta sect. Cleistogrammica</taxon>
    </lineage>
</organism>